<proteinExistence type="predicted"/>
<keyword evidence="2" id="KW-1185">Reference proteome</keyword>
<sequence length="109" mass="13231">MQKTKKGETGLTDLQIKQKEELVKELRIRFEYVQAAIDSYNATLKEANEFVEEMREIFENYYRNREDNWEHANSYYDFVKEWQGIELDNLEIEDHSTALEELNNKVIRY</sequence>
<evidence type="ECO:0000313" key="2">
    <source>
        <dbReference type="Proteomes" id="UP001301388"/>
    </source>
</evidence>
<protein>
    <submittedName>
        <fullName evidence="1">Uncharacterized protein</fullName>
    </submittedName>
</protein>
<organism evidence="1 2">
    <name type="scientific">Pseudanabaena galeata UHCC 0370</name>
    <dbReference type="NCBI Taxonomy" id="3110310"/>
    <lineage>
        <taxon>Bacteria</taxon>
        <taxon>Bacillati</taxon>
        <taxon>Cyanobacteriota</taxon>
        <taxon>Cyanophyceae</taxon>
        <taxon>Pseudanabaenales</taxon>
        <taxon>Pseudanabaenaceae</taxon>
        <taxon>Pseudanabaena</taxon>
    </lineage>
</organism>
<dbReference type="Proteomes" id="UP001301388">
    <property type="component" value="Unassembled WGS sequence"/>
</dbReference>
<name>A0ABU5TN00_9CYAN</name>
<dbReference type="EMBL" id="JAYGIE010000097">
    <property type="protein sequence ID" value="MEA5479723.1"/>
    <property type="molecule type" value="Genomic_DNA"/>
</dbReference>
<accession>A0ABU5TN00</accession>
<evidence type="ECO:0000313" key="1">
    <source>
        <dbReference type="EMBL" id="MEA5479723.1"/>
    </source>
</evidence>
<gene>
    <name evidence="1" type="ORF">VB774_19035</name>
</gene>
<dbReference type="RefSeq" id="WP_323262893.1">
    <property type="nucleotide sequence ID" value="NZ_JAYGIE010000097.1"/>
</dbReference>
<reference evidence="1 2" key="1">
    <citation type="submission" date="2023-12" db="EMBL/GenBank/DDBJ databases">
        <title>Baltic Sea Cyanobacteria.</title>
        <authorList>
            <person name="Delbaje E."/>
            <person name="Fewer D.P."/>
            <person name="Shishido T.K."/>
        </authorList>
    </citation>
    <scope>NUCLEOTIDE SEQUENCE [LARGE SCALE GENOMIC DNA]</scope>
    <source>
        <strain evidence="1 2">UHCC 0370</strain>
    </source>
</reference>
<comment type="caution">
    <text evidence="1">The sequence shown here is derived from an EMBL/GenBank/DDBJ whole genome shotgun (WGS) entry which is preliminary data.</text>
</comment>